<evidence type="ECO:0000313" key="2">
    <source>
        <dbReference type="Proteomes" id="UP000243459"/>
    </source>
</evidence>
<dbReference type="PANTHER" id="PTHR31170:SF25">
    <property type="entry name" value="BNAA09G04570D PROTEIN"/>
    <property type="match status" value="1"/>
</dbReference>
<gene>
    <name evidence="1" type="ORF">A4U43_C05F22020</name>
</gene>
<organism evidence="1 2">
    <name type="scientific">Asparagus officinalis</name>
    <name type="common">Garden asparagus</name>
    <dbReference type="NCBI Taxonomy" id="4686"/>
    <lineage>
        <taxon>Eukaryota</taxon>
        <taxon>Viridiplantae</taxon>
        <taxon>Streptophyta</taxon>
        <taxon>Embryophyta</taxon>
        <taxon>Tracheophyta</taxon>
        <taxon>Spermatophyta</taxon>
        <taxon>Magnoliopsida</taxon>
        <taxon>Liliopsida</taxon>
        <taxon>Asparagales</taxon>
        <taxon>Asparagaceae</taxon>
        <taxon>Asparagoideae</taxon>
        <taxon>Asparagus</taxon>
    </lineage>
</organism>
<name>A0A5P1ETI7_ASPOF</name>
<protein>
    <submittedName>
        <fullName evidence="1">Uncharacterized protein</fullName>
    </submittedName>
</protein>
<dbReference type="Pfam" id="PF03140">
    <property type="entry name" value="DUF247"/>
    <property type="match status" value="1"/>
</dbReference>
<dbReference type="InterPro" id="IPR004158">
    <property type="entry name" value="DUF247_pln"/>
</dbReference>
<dbReference type="EMBL" id="CM007385">
    <property type="protein sequence ID" value="ONK69358.1"/>
    <property type="molecule type" value="Genomic_DNA"/>
</dbReference>
<dbReference type="AlphaFoldDB" id="A0A5P1ETI7"/>
<accession>A0A5P1ETI7</accession>
<sequence length="228" mass="25701">MLGKISKQESFNDDDRKDRELELSFKRYDEKGSGLQYLFDICSTSCVISMTRALKFTDLTLPKTLLLFTCLMFTGKPCSFTETTSLVVLPTPGLQQSSTRQGSNSIAAKAEVSTTLAFSRGVLRLPYVKINDRFETMLRNLIAFEQLHGAGQEVTAYMFFMDGIVNTSKDTALLRENGKVKIGVGSDEDVANLFNGFTKQVKVRQERREDGVDVTKELNDYCSTRWHK</sequence>
<dbReference type="Gramene" id="ONK69358">
    <property type="protein sequence ID" value="ONK69358"/>
    <property type="gene ID" value="A4U43_C05F22020"/>
</dbReference>
<reference evidence="2" key="1">
    <citation type="journal article" date="2017" name="Nat. Commun.">
        <title>The asparagus genome sheds light on the origin and evolution of a young Y chromosome.</title>
        <authorList>
            <person name="Harkess A."/>
            <person name="Zhou J."/>
            <person name="Xu C."/>
            <person name="Bowers J.E."/>
            <person name="Van der Hulst R."/>
            <person name="Ayyampalayam S."/>
            <person name="Mercati F."/>
            <person name="Riccardi P."/>
            <person name="McKain M.R."/>
            <person name="Kakrana A."/>
            <person name="Tang H."/>
            <person name="Ray J."/>
            <person name="Groenendijk J."/>
            <person name="Arikit S."/>
            <person name="Mathioni S.M."/>
            <person name="Nakano M."/>
            <person name="Shan H."/>
            <person name="Telgmann-Rauber A."/>
            <person name="Kanno A."/>
            <person name="Yue Z."/>
            <person name="Chen H."/>
            <person name="Li W."/>
            <person name="Chen Y."/>
            <person name="Xu X."/>
            <person name="Zhang Y."/>
            <person name="Luo S."/>
            <person name="Chen H."/>
            <person name="Gao J."/>
            <person name="Mao Z."/>
            <person name="Pires J.C."/>
            <person name="Luo M."/>
            <person name="Kudrna D."/>
            <person name="Wing R.A."/>
            <person name="Meyers B.C."/>
            <person name="Yi K."/>
            <person name="Kong H."/>
            <person name="Lavrijsen P."/>
            <person name="Sunseri F."/>
            <person name="Falavigna A."/>
            <person name="Ye Y."/>
            <person name="Leebens-Mack J.H."/>
            <person name="Chen G."/>
        </authorList>
    </citation>
    <scope>NUCLEOTIDE SEQUENCE [LARGE SCALE GENOMIC DNA]</scope>
    <source>
        <strain evidence="2">cv. DH0086</strain>
    </source>
</reference>
<evidence type="ECO:0000313" key="1">
    <source>
        <dbReference type="EMBL" id="ONK69358.1"/>
    </source>
</evidence>
<dbReference type="PANTHER" id="PTHR31170">
    <property type="entry name" value="BNAC04G53230D PROTEIN"/>
    <property type="match status" value="1"/>
</dbReference>
<keyword evidence="2" id="KW-1185">Reference proteome</keyword>
<proteinExistence type="predicted"/>
<dbReference type="Proteomes" id="UP000243459">
    <property type="component" value="Chromosome 5"/>
</dbReference>